<feature type="chain" id="PRO_5015773053" description="Calcineurin-like phosphoesterase domain-containing protein" evidence="1">
    <location>
        <begin position="22"/>
        <end position="344"/>
    </location>
</feature>
<dbReference type="RefSeq" id="WP_104832237.1">
    <property type="nucleotide sequence ID" value="NZ_PJCH01000017.1"/>
</dbReference>
<protein>
    <recommendedName>
        <fullName evidence="4">Calcineurin-like phosphoesterase domain-containing protein</fullName>
    </recommendedName>
</protein>
<dbReference type="InterPro" id="IPR029052">
    <property type="entry name" value="Metallo-depent_PP-like"/>
</dbReference>
<gene>
    <name evidence="2" type="ORF">CW354_21920</name>
</gene>
<dbReference type="AlphaFoldDB" id="A0A2S7JZA9"/>
<keyword evidence="1" id="KW-0732">Signal</keyword>
<evidence type="ECO:0000313" key="2">
    <source>
        <dbReference type="EMBL" id="PQA85597.1"/>
    </source>
</evidence>
<sequence length="344" mass="36150">MQLLRLWAAAGIFTLAACASAPVGGRAPAAIAFPVIGDIPYSDEDSYVLEEQIVPAVKAGGYPFVIHIGDYKSGGAPCTAEKDDAFAALIEEFAPVPVFYTPGDNEWTDCDRFEDPATGQPQSELARLDIIRTRYFKELVAAPEAMQATAQPDAPENVMWRYKRVRFATVHVVGTGNGRRAVAGDDPAEAGRRADAREAAARNWITAASAAAKTENAKALVIAMHADMTDVDNAVFGEPCAGAAAAREQRCDAFVALRAAVRDAAATFGGPTLLIHGDTAPFTLTQSFGGDEADNLWVLNAAGDHGVTAEGFHYGLQDSTLVEIRPGAAAPFSARGVAEGAPAD</sequence>
<dbReference type="EMBL" id="PJCH01000017">
    <property type="protein sequence ID" value="PQA85597.1"/>
    <property type="molecule type" value="Genomic_DNA"/>
</dbReference>
<feature type="signal peptide" evidence="1">
    <location>
        <begin position="1"/>
        <end position="21"/>
    </location>
</feature>
<dbReference type="SUPFAM" id="SSF56300">
    <property type="entry name" value="Metallo-dependent phosphatases"/>
    <property type="match status" value="1"/>
</dbReference>
<dbReference type="OrthoDB" id="58809at2"/>
<keyword evidence="3" id="KW-1185">Reference proteome</keyword>
<name>A0A2S7JZA9_9PROT</name>
<comment type="caution">
    <text evidence="2">The sequence shown here is derived from an EMBL/GenBank/DDBJ whole genome shotgun (WGS) entry which is preliminary data.</text>
</comment>
<evidence type="ECO:0000256" key="1">
    <source>
        <dbReference type="SAM" id="SignalP"/>
    </source>
</evidence>
<dbReference type="PROSITE" id="PS51257">
    <property type="entry name" value="PROKAR_LIPOPROTEIN"/>
    <property type="match status" value="1"/>
</dbReference>
<dbReference type="Proteomes" id="UP000239504">
    <property type="component" value="Unassembled WGS sequence"/>
</dbReference>
<evidence type="ECO:0000313" key="3">
    <source>
        <dbReference type="Proteomes" id="UP000239504"/>
    </source>
</evidence>
<accession>A0A2S7JZA9</accession>
<proteinExistence type="predicted"/>
<reference evidence="2 3" key="1">
    <citation type="submission" date="2017-12" db="EMBL/GenBank/DDBJ databases">
        <authorList>
            <person name="Hurst M.R.H."/>
        </authorList>
    </citation>
    <scope>NUCLEOTIDE SEQUENCE [LARGE SCALE GENOMIC DNA]</scope>
    <source>
        <strain evidence="2 3">SY-3-19</strain>
    </source>
</reference>
<organism evidence="2 3">
    <name type="scientific">Hyphococcus luteus</name>
    <dbReference type="NCBI Taxonomy" id="2058213"/>
    <lineage>
        <taxon>Bacteria</taxon>
        <taxon>Pseudomonadati</taxon>
        <taxon>Pseudomonadota</taxon>
        <taxon>Alphaproteobacteria</taxon>
        <taxon>Parvularculales</taxon>
        <taxon>Parvularculaceae</taxon>
        <taxon>Hyphococcus</taxon>
    </lineage>
</organism>
<evidence type="ECO:0008006" key="4">
    <source>
        <dbReference type="Google" id="ProtNLM"/>
    </source>
</evidence>